<dbReference type="KEGG" id="tpal:117644119"/>
<feature type="region of interest" description="Disordered" evidence="1">
    <location>
        <begin position="27"/>
        <end position="87"/>
    </location>
</feature>
<keyword evidence="3" id="KW-1185">Reference proteome</keyword>
<feature type="signal peptide" evidence="2">
    <location>
        <begin position="1"/>
        <end position="20"/>
    </location>
</feature>
<dbReference type="RefSeq" id="XP_034239241.1">
    <property type="nucleotide sequence ID" value="XM_034383350.1"/>
</dbReference>
<name>A0A6P8YQL5_THRPL</name>
<accession>A0A6P8YQL5</accession>
<dbReference type="AlphaFoldDB" id="A0A6P8YQL5"/>
<dbReference type="InParanoid" id="A0A6P8YQL5"/>
<gene>
    <name evidence="4" type="primary">LOC117644119</name>
</gene>
<protein>
    <submittedName>
        <fullName evidence="4">Follicle cell protein 3C-1</fullName>
    </submittedName>
</protein>
<dbReference type="GeneID" id="117644119"/>
<proteinExistence type="predicted"/>
<feature type="chain" id="PRO_5028208571" evidence="2">
    <location>
        <begin position="21"/>
        <end position="200"/>
    </location>
</feature>
<feature type="compositionally biased region" description="Pro residues" evidence="1">
    <location>
        <begin position="33"/>
        <end position="50"/>
    </location>
</feature>
<feature type="compositionally biased region" description="Low complexity" evidence="1">
    <location>
        <begin position="51"/>
        <end position="76"/>
    </location>
</feature>
<dbReference type="CTD" id="31294"/>
<organism evidence="4">
    <name type="scientific">Thrips palmi</name>
    <name type="common">Melon thrips</name>
    <dbReference type="NCBI Taxonomy" id="161013"/>
    <lineage>
        <taxon>Eukaryota</taxon>
        <taxon>Metazoa</taxon>
        <taxon>Ecdysozoa</taxon>
        <taxon>Arthropoda</taxon>
        <taxon>Hexapoda</taxon>
        <taxon>Insecta</taxon>
        <taxon>Pterygota</taxon>
        <taxon>Neoptera</taxon>
        <taxon>Paraneoptera</taxon>
        <taxon>Thysanoptera</taxon>
        <taxon>Terebrantia</taxon>
        <taxon>Thripoidea</taxon>
        <taxon>Thripidae</taxon>
        <taxon>Thrips</taxon>
    </lineage>
</organism>
<evidence type="ECO:0000313" key="3">
    <source>
        <dbReference type="Proteomes" id="UP000515158"/>
    </source>
</evidence>
<evidence type="ECO:0000256" key="1">
    <source>
        <dbReference type="SAM" id="MobiDB-lite"/>
    </source>
</evidence>
<evidence type="ECO:0000256" key="2">
    <source>
        <dbReference type="SAM" id="SignalP"/>
    </source>
</evidence>
<reference evidence="4" key="1">
    <citation type="submission" date="2025-08" db="UniProtKB">
        <authorList>
            <consortium name="RefSeq"/>
        </authorList>
    </citation>
    <scope>IDENTIFICATION</scope>
    <source>
        <tissue evidence="4">Total insect</tissue>
    </source>
</reference>
<evidence type="ECO:0000313" key="4">
    <source>
        <dbReference type="RefSeq" id="XP_034239241.1"/>
    </source>
</evidence>
<sequence length="200" mass="21273">MHRRALTLVVVACCVCASLAVEEECTDADANAVPPPATTLTPSPRPPSTPRPSATAAPRAATATATATRRPRVTLAGVRPMKDRSNSTEPIPCTCGIFLTSQFKAAGQPTGTPAISHEFNRATPNTAAGIRQCTTACVDMIVKHLPNSSAIMCSSIERDCMREKAYLFIKNSRNKWLATRLSAGKEFCCKGGIAIKCPKK</sequence>
<dbReference type="OrthoDB" id="7412264at2759"/>
<dbReference type="Proteomes" id="UP000515158">
    <property type="component" value="Unplaced"/>
</dbReference>
<keyword evidence="2" id="KW-0732">Signal</keyword>